<dbReference type="GO" id="GO:0046920">
    <property type="term" value="F:alpha-(1-&gt;3)-fucosyltransferase activity"/>
    <property type="evidence" value="ECO:0007669"/>
    <property type="project" value="TreeGrafter"/>
</dbReference>
<dbReference type="PANTHER" id="PTHR11929:SF194">
    <property type="entry name" value="ALPHA-(1,3)-FUCOSYLTRANSFERASE 10"/>
    <property type="match status" value="1"/>
</dbReference>
<dbReference type="Proteomes" id="UP000274082">
    <property type="component" value="Chromosome 2"/>
</dbReference>
<feature type="region of interest" description="Disordered" evidence="6">
    <location>
        <begin position="1"/>
        <end position="24"/>
    </location>
</feature>
<dbReference type="GO" id="GO:0032580">
    <property type="term" value="C:Golgi cisterna membrane"/>
    <property type="evidence" value="ECO:0007669"/>
    <property type="project" value="UniProtKB-SubCell"/>
</dbReference>
<dbReference type="EMBL" id="CP029501">
    <property type="protein sequence ID" value="AYU75634.1"/>
    <property type="molecule type" value="Genomic_DNA"/>
</dbReference>
<evidence type="ECO:0000256" key="5">
    <source>
        <dbReference type="RuleBase" id="RU003832"/>
    </source>
</evidence>
<feature type="domain" description="Fucosyltransferase C-terminal" evidence="7">
    <location>
        <begin position="989"/>
        <end position="1087"/>
    </location>
</feature>
<dbReference type="VEuPathDB" id="TriTrypDB:LdBPK_020300.1"/>
<evidence type="ECO:0000256" key="2">
    <source>
        <dbReference type="ARBA" id="ARBA00008919"/>
    </source>
</evidence>
<keyword evidence="4 5" id="KW-0808">Transferase</keyword>
<gene>
    <name evidence="8" type="ORF">LdCL_020008400</name>
</gene>
<dbReference type="Gene3D" id="3.40.50.11660">
    <property type="entry name" value="Glycosyl transferase family 10, C-terminal domain"/>
    <property type="match status" value="1"/>
</dbReference>
<feature type="transmembrane region" description="Helical" evidence="5">
    <location>
        <begin position="192"/>
        <end position="214"/>
    </location>
</feature>
<dbReference type="InterPro" id="IPR055270">
    <property type="entry name" value="Glyco_tran_10_C"/>
</dbReference>
<dbReference type="UniPathway" id="UPA00378"/>
<dbReference type="Pfam" id="PF00852">
    <property type="entry name" value="Glyco_transf_10"/>
    <property type="match status" value="1"/>
</dbReference>
<dbReference type="OrthoDB" id="266243at2759"/>
<evidence type="ECO:0000256" key="1">
    <source>
        <dbReference type="ARBA" id="ARBA00004922"/>
    </source>
</evidence>
<dbReference type="SUPFAM" id="SSF53756">
    <property type="entry name" value="UDP-Glycosyltransferase/glycogen phosphorylase"/>
    <property type="match status" value="1"/>
</dbReference>
<evidence type="ECO:0000256" key="6">
    <source>
        <dbReference type="SAM" id="MobiDB-lite"/>
    </source>
</evidence>
<organism evidence="8 9">
    <name type="scientific">Leishmania donovani</name>
    <dbReference type="NCBI Taxonomy" id="5661"/>
    <lineage>
        <taxon>Eukaryota</taxon>
        <taxon>Discoba</taxon>
        <taxon>Euglenozoa</taxon>
        <taxon>Kinetoplastea</taxon>
        <taxon>Metakinetoplastina</taxon>
        <taxon>Trypanosomatida</taxon>
        <taxon>Trypanosomatidae</taxon>
        <taxon>Leishmaniinae</taxon>
        <taxon>Leishmania</taxon>
    </lineage>
</organism>
<dbReference type="InterPro" id="IPR038577">
    <property type="entry name" value="GT10-like_C_sf"/>
</dbReference>
<keyword evidence="5" id="KW-0333">Golgi apparatus</keyword>
<evidence type="ECO:0000313" key="8">
    <source>
        <dbReference type="EMBL" id="AYU75634.1"/>
    </source>
</evidence>
<name>A0A3S5H4Z7_LEIDO</name>
<feature type="region of interest" description="Disordered" evidence="6">
    <location>
        <begin position="1259"/>
        <end position="1280"/>
    </location>
</feature>
<reference evidence="8 9" key="1">
    <citation type="journal article" date="2018" name="Sci. Rep.">
        <title>A complete Leishmania donovani reference genome identifies novel genetic variations associated with virulence.</title>
        <authorList>
            <person name="Lypaczewski P."/>
            <person name="Hoshizaki J."/>
            <person name="Zhang W.-W."/>
            <person name="McCall L.-I."/>
            <person name="Torcivia-Rodriguez J."/>
            <person name="Simonyan V."/>
            <person name="Kaur A."/>
            <person name="Dewar K."/>
            <person name="Matlashewski G."/>
        </authorList>
    </citation>
    <scope>NUCLEOTIDE SEQUENCE [LARGE SCALE GENOMIC DNA]</scope>
    <source>
        <strain evidence="8 9">LdCL</strain>
    </source>
</reference>
<comment type="pathway">
    <text evidence="1">Protein modification; protein glycosylation.</text>
</comment>
<keyword evidence="5" id="KW-0472">Membrane</keyword>
<comment type="subcellular location">
    <subcellularLocation>
        <location evidence="5">Golgi apparatus</location>
        <location evidence="5">Golgi stack membrane</location>
        <topology evidence="5">Single-pass type II membrane protein</topology>
    </subcellularLocation>
</comment>
<keyword evidence="5" id="KW-1133">Transmembrane helix</keyword>
<keyword evidence="9" id="KW-1185">Reference proteome</keyword>
<feature type="compositionally biased region" description="Polar residues" evidence="6">
    <location>
        <begin position="1315"/>
        <end position="1324"/>
    </location>
</feature>
<accession>A0A3S5H4Z7</accession>
<feature type="region of interest" description="Disordered" evidence="6">
    <location>
        <begin position="478"/>
        <end position="498"/>
    </location>
</feature>
<sequence>MKRRTGERHPDAAAVRSVSSGGGGEMACVSARVPTTPFLDEAHHHNHGEEREDETEVTCVRAGAGIVFFSATPPAAPSSCLWRRCLRLPSVCPSLLSSLCAARRGWTRLLSSRPVRSVASRSSALASAPPWCASLARAAASRLCMSDGPQAVREDAENHEACGTQAVKGTGRRHRSGQRRRHQTRATLLTRLLRRAAFIGASSVALLVLSGMLLDVVVGVTFRVLGSVLSGGGLDQLEELQAPWLDCDCAGEDLIGDVTLADTVSPYVAQTLERRLGVVTVATDAGCSICVPSAVRISAAGELVVVEDDESSSLHVLSRLRPMAPLVRAAQALMAYGYDALADVAAVLYPKLAMMVMWCRHAHGVSVERHRVSQLRQRQNRGVAGGAVAHALTDAPLSPLLPPTSLLGVPEGPWANLSAAVTAVAVPYKSSFLVMANQTEARLACVMRAPLSRLFLHRQALPWMTITAAAHRTQQEWQADPRGREPLLPFPVPPSEEERRRLRDTSRVAPYHLDGDGEAPEITIAVTDQTKAFHSYLCTDVPNVSTADAIYHLDPLRALLLKRTDASAKDRAMAAARCSGCVFHCVHPRLARRHRRRAAPADARGSAEDEVDGGSSAEPSSWDVALEDVDAGHVRVATSSNAAAGATVTVTREDLFTCKVLNPPRDLDTPEPGGHDAQDDTNRALLLSVDVWLSHTGGGAPLFFSNNTGTSPRLHMDNDSGDASVVRLLPLHTAAIYGESLQSFPSYAMRPSYWLQYDAVYLQNKVRRPDRLSRLLAVASRRRGGGAAKPRTEFATWTVTHYYMRDFQLVVYLNQLRRQRLLLMRLQGESANASVSVTAQDAPVALPWAPPPRHGATRPAIATGALARLAFEVLHGADPLLLPMRGENLHVPPLPVSWRPPTSAEWGSGRPQSADDMRLPFSGTTGRIPAIAVAISHCWHGRMWWLSELSRYYPVHNYGRCVIPPPAPLPGDATPTRGIPQRAHLPFPSECAVDALRRHHYSALASMQAAYGRVGGRNSTSSAARPMSHAGRDHELRCVFRKYRYVLAFENTVEDDYVTEKVYNALLSGALPLFIGAMNIADYVPSHGLSVVPVLQMFPILNETAWRMEERRVLDLLEEDEAVSRHVLRTHAAVLRARSAAARCADVTTGMTAKRSDGAIRMAGTVATALEEVAAQTPHAITNHHYLLYPSKETAVPAAPTADNNQLPQAVPHGAGHLGNCTSGSGAAVQPFTSPTGVWPPASALAHLSLPDKETVVTADKNGGANPRRAAPQSPSTDAYCVGHGQREYLRRVHRDVREAAEAAATMSARFLPTTETLRTTLNSSPPPRHDAKDARHRRPPALANASRTPLRRVRYWYDQDWVLTANTAWGFSADVNRTARQRSSAATTGHLPRAVQRFQEAPATTPAQQDFKTLGGMYSQYFYRRSVPPTPAYERELAAAAAPARSREAPPPPPMNGFAQLAAYLRSLDADPTLVEKAGYFDWWRAERMEDYGDAFLGKLYMPHPVCSICAAALEKKEAQARASAAPTITGPHTRREG</sequence>
<feature type="region of interest" description="Disordered" evidence="6">
    <location>
        <begin position="1315"/>
        <end position="1339"/>
    </location>
</feature>
<dbReference type="InterPro" id="IPR001503">
    <property type="entry name" value="Glyco_trans_10"/>
</dbReference>
<evidence type="ECO:0000313" key="9">
    <source>
        <dbReference type="Proteomes" id="UP000274082"/>
    </source>
</evidence>
<keyword evidence="3 5" id="KW-0328">Glycosyltransferase</keyword>
<dbReference type="PANTHER" id="PTHR11929">
    <property type="entry name" value="ALPHA- 1,3 -FUCOSYLTRANSFERASE"/>
    <property type="match status" value="1"/>
</dbReference>
<dbReference type="VEuPathDB" id="TriTrypDB:LdCL_020008400"/>
<feature type="region of interest" description="Disordered" evidence="6">
    <location>
        <begin position="594"/>
        <end position="621"/>
    </location>
</feature>
<dbReference type="VEuPathDB" id="TriTrypDB:LDHU3_02.0410"/>
<evidence type="ECO:0000256" key="4">
    <source>
        <dbReference type="ARBA" id="ARBA00022679"/>
    </source>
</evidence>
<evidence type="ECO:0000259" key="7">
    <source>
        <dbReference type="Pfam" id="PF00852"/>
    </source>
</evidence>
<dbReference type="EC" id="2.4.1.-" evidence="5"/>
<evidence type="ECO:0000256" key="3">
    <source>
        <dbReference type="ARBA" id="ARBA00022676"/>
    </source>
</evidence>
<proteinExistence type="inferred from homology"/>
<protein>
    <recommendedName>
        <fullName evidence="5">Fucosyltransferase</fullName>
        <ecNumber evidence="5">2.4.1.-</ecNumber>
    </recommendedName>
</protein>
<comment type="similarity">
    <text evidence="2 5">Belongs to the glycosyltransferase 10 family.</text>
</comment>
<keyword evidence="5" id="KW-0812">Transmembrane</keyword>